<dbReference type="EMBL" id="JAGVWE010000002">
    <property type="protein sequence ID" value="MBS3062739.1"/>
    <property type="molecule type" value="Genomic_DNA"/>
</dbReference>
<dbReference type="Gene3D" id="3.90.550.10">
    <property type="entry name" value="Spore Coat Polysaccharide Biosynthesis Protein SpsA, Chain A"/>
    <property type="match status" value="1"/>
</dbReference>
<dbReference type="InterPro" id="IPR029044">
    <property type="entry name" value="Nucleotide-diphossugar_trans"/>
</dbReference>
<keyword evidence="3" id="KW-0808">Transferase</keyword>
<evidence type="ECO:0000313" key="6">
    <source>
        <dbReference type="Proteomes" id="UP000678237"/>
    </source>
</evidence>
<dbReference type="InterPro" id="IPR001173">
    <property type="entry name" value="Glyco_trans_2-like"/>
</dbReference>
<dbReference type="PANTHER" id="PTHR43179:SF12">
    <property type="entry name" value="GALACTOFURANOSYLTRANSFERASE GLFT2"/>
    <property type="match status" value="1"/>
</dbReference>
<feature type="domain" description="Glycosyltransferase 2-like" evidence="4">
    <location>
        <begin position="8"/>
        <end position="167"/>
    </location>
</feature>
<organism evidence="5 6">
    <name type="scientific">Candidatus Iainarchaeum sp</name>
    <dbReference type="NCBI Taxonomy" id="3101447"/>
    <lineage>
        <taxon>Archaea</taxon>
        <taxon>Candidatus Iainarchaeota</taxon>
        <taxon>Candidatus Iainarchaeia</taxon>
        <taxon>Candidatus Iainarchaeales</taxon>
        <taxon>Candidatus Iainarchaeaceae</taxon>
        <taxon>Candidatus Iainarchaeum</taxon>
    </lineage>
</organism>
<keyword evidence="2" id="KW-0328">Glycosyltransferase</keyword>
<accession>A0A8T4LAW3</accession>
<dbReference type="Proteomes" id="UP000678237">
    <property type="component" value="Unassembled WGS sequence"/>
</dbReference>
<name>A0A8T4LAW3_9ARCH</name>
<evidence type="ECO:0000256" key="1">
    <source>
        <dbReference type="ARBA" id="ARBA00006739"/>
    </source>
</evidence>
<dbReference type="AlphaFoldDB" id="A0A8T4LAW3"/>
<comment type="similarity">
    <text evidence="1">Belongs to the glycosyltransferase 2 family.</text>
</comment>
<gene>
    <name evidence="5" type="ORF">J4203_02615</name>
</gene>
<comment type="caution">
    <text evidence="5">The sequence shown here is derived from an EMBL/GenBank/DDBJ whole genome shotgun (WGS) entry which is preliminary data.</text>
</comment>
<evidence type="ECO:0000256" key="2">
    <source>
        <dbReference type="ARBA" id="ARBA00022676"/>
    </source>
</evidence>
<protein>
    <submittedName>
        <fullName evidence="5">Glycosyltransferase family 2 protein</fullName>
    </submittedName>
</protein>
<evidence type="ECO:0000256" key="3">
    <source>
        <dbReference type="ARBA" id="ARBA00022679"/>
    </source>
</evidence>
<dbReference type="PANTHER" id="PTHR43179">
    <property type="entry name" value="RHAMNOSYLTRANSFERASE WBBL"/>
    <property type="match status" value="1"/>
</dbReference>
<reference evidence="5" key="1">
    <citation type="submission" date="2021-03" db="EMBL/GenBank/DDBJ databases">
        <authorList>
            <person name="Jaffe A."/>
        </authorList>
    </citation>
    <scope>NUCLEOTIDE SEQUENCE</scope>
    <source>
        <strain evidence="5">RIFCSPLOWO2_01_FULL_58_19</strain>
    </source>
</reference>
<dbReference type="Pfam" id="PF00535">
    <property type="entry name" value="Glycos_transf_2"/>
    <property type="match status" value="1"/>
</dbReference>
<dbReference type="SUPFAM" id="SSF53448">
    <property type="entry name" value="Nucleotide-diphospho-sugar transferases"/>
    <property type="match status" value="1"/>
</dbReference>
<dbReference type="GO" id="GO:0016757">
    <property type="term" value="F:glycosyltransferase activity"/>
    <property type="evidence" value="ECO:0007669"/>
    <property type="project" value="UniProtKB-KW"/>
</dbReference>
<reference evidence="5" key="2">
    <citation type="submission" date="2021-05" db="EMBL/GenBank/DDBJ databases">
        <title>Protein family content uncovers lineage relationships and bacterial pathway maintenance mechanisms in DPANN archaea.</title>
        <authorList>
            <person name="Castelle C.J."/>
            <person name="Meheust R."/>
            <person name="Jaffe A.L."/>
            <person name="Seitz K."/>
            <person name="Gong X."/>
            <person name="Baker B.J."/>
            <person name="Banfield J.F."/>
        </authorList>
    </citation>
    <scope>NUCLEOTIDE SEQUENCE</scope>
    <source>
        <strain evidence="5">RIFCSPLOWO2_01_FULL_58_19</strain>
    </source>
</reference>
<proteinExistence type="inferred from homology"/>
<evidence type="ECO:0000313" key="5">
    <source>
        <dbReference type="EMBL" id="MBS3062739.1"/>
    </source>
</evidence>
<evidence type="ECO:0000259" key="4">
    <source>
        <dbReference type="Pfam" id="PF00535"/>
    </source>
</evidence>
<sequence length="298" mass="32504">MSKKSTASVIVITFNRLSLLQACLASLRQQTVKGFETVVVNNGCTDGTPKWLSSRQGLSVVNLPLNAGVAAARNAGVQAARGAVLVFVDDDCTMPMDWLETLLAGYASEEVSGVGGTVLTIPGQPSWFEGGGVNRFGSVALVHAGTPCFFPYLPGCNMSFRRAALEAVGGFDPSFFYGYDESDACIRLLQAGHRLVFESRACVYHLPPLEGKYLPSKFYWSARSRRYFMLKNFSERLSWPEIGCFEAGNALWNLYRFLAGCLGVRGRVPFLELLPSLKGAIAGYLAGLNRVSTHPRFF</sequence>